<evidence type="ECO:0000256" key="1">
    <source>
        <dbReference type="ARBA" id="ARBA00010646"/>
    </source>
</evidence>
<name>A0A6N9JJD0_9ACTN</name>
<dbReference type="Gene3D" id="3.20.20.80">
    <property type="entry name" value="Glycosidases"/>
    <property type="match status" value="1"/>
</dbReference>
<protein>
    <submittedName>
        <fullName evidence="3">LysM peptidoglycan-binding domain-containing protein</fullName>
    </submittedName>
</protein>
<dbReference type="RefSeq" id="WP_161160481.1">
    <property type="nucleotide sequence ID" value="NZ_WWSR01000009.1"/>
</dbReference>
<dbReference type="PANTHER" id="PTHR34135">
    <property type="entry name" value="LYSOZYME"/>
    <property type="match status" value="1"/>
</dbReference>
<dbReference type="EMBL" id="WWSR01000009">
    <property type="protein sequence ID" value="MZJ39529.1"/>
    <property type="molecule type" value="Genomic_DNA"/>
</dbReference>
<proteinExistence type="inferred from homology"/>
<comment type="similarity">
    <text evidence="1">Belongs to the glycosyl hydrolase 25 family.</text>
</comment>
<comment type="caution">
    <text evidence="3">The sequence shown here is derived from an EMBL/GenBank/DDBJ whole genome shotgun (WGS) entry which is preliminary data.</text>
</comment>
<dbReference type="GO" id="GO:0003796">
    <property type="term" value="F:lysozyme activity"/>
    <property type="evidence" value="ECO:0007669"/>
    <property type="project" value="InterPro"/>
</dbReference>
<dbReference type="Pfam" id="PF01183">
    <property type="entry name" value="Glyco_hydro_25"/>
    <property type="match status" value="1"/>
</dbReference>
<dbReference type="Pfam" id="PF01476">
    <property type="entry name" value="LysM"/>
    <property type="match status" value="1"/>
</dbReference>
<dbReference type="PROSITE" id="PS51782">
    <property type="entry name" value="LYSM"/>
    <property type="match status" value="1"/>
</dbReference>
<sequence length="350" mass="38654">MAGSILPTCVDVSEHQGEIIWAQTKDGLWMAILRVQDGTYADIRLSRNVKYCEQLGIPYYCYGFYRNGGAVEANRMVSRYKATGGKQCRGFIIDTEVTGFSKANLRSAFAALRQAMPDGKHGHYIANHLWSEYGGEQYGEDWRWVPVYGVNDGYAHIAPAHKCDLWQFTSAGRVPGISGNVDCNAIVSDDKSVAWFTDGTPPQQKPSAPADGVEQFDLTLEDYKLVALVMTDESCTGDVRRAALGSRYDEIQALINHILRSSATTLAREVMEGRYGNGPYRHDALGPRYDEVQEKVMQIYYGSPAKTYTVKSGDTLSEIGAKLGVAWKDIAAKNGISSPYTIYPGQVLEV</sequence>
<organism evidence="3 4">
    <name type="scientific">Collinsella aerofaciens</name>
    <dbReference type="NCBI Taxonomy" id="74426"/>
    <lineage>
        <taxon>Bacteria</taxon>
        <taxon>Bacillati</taxon>
        <taxon>Actinomycetota</taxon>
        <taxon>Coriobacteriia</taxon>
        <taxon>Coriobacteriales</taxon>
        <taxon>Coriobacteriaceae</taxon>
        <taxon>Collinsella</taxon>
    </lineage>
</organism>
<dbReference type="InterPro" id="IPR017853">
    <property type="entry name" value="GH"/>
</dbReference>
<dbReference type="Proteomes" id="UP000469380">
    <property type="component" value="Unassembled WGS sequence"/>
</dbReference>
<dbReference type="Pfam" id="PF08230">
    <property type="entry name" value="CW_7"/>
    <property type="match status" value="1"/>
</dbReference>
<dbReference type="SMART" id="SM00257">
    <property type="entry name" value="LysM"/>
    <property type="match status" value="1"/>
</dbReference>
<reference evidence="3 4" key="1">
    <citation type="journal article" date="2019" name="Nat. Med.">
        <title>A library of human gut bacterial isolates paired with longitudinal multiomics data enables mechanistic microbiome research.</title>
        <authorList>
            <person name="Poyet M."/>
            <person name="Groussin M."/>
            <person name="Gibbons S.M."/>
            <person name="Avila-Pacheco J."/>
            <person name="Jiang X."/>
            <person name="Kearney S.M."/>
            <person name="Perrotta A.R."/>
            <person name="Berdy B."/>
            <person name="Zhao S."/>
            <person name="Lieberman T.D."/>
            <person name="Swanson P.K."/>
            <person name="Smith M."/>
            <person name="Roesemann S."/>
            <person name="Alexander J.E."/>
            <person name="Rich S.A."/>
            <person name="Livny J."/>
            <person name="Vlamakis H."/>
            <person name="Clish C."/>
            <person name="Bullock K."/>
            <person name="Deik A."/>
            <person name="Scott J."/>
            <person name="Pierce K.A."/>
            <person name="Xavier R.J."/>
            <person name="Alm E.J."/>
        </authorList>
    </citation>
    <scope>NUCLEOTIDE SEQUENCE [LARGE SCALE GENOMIC DNA]</scope>
    <source>
        <strain evidence="3 4">BIOML-A20</strain>
    </source>
</reference>
<feature type="domain" description="LysM" evidence="2">
    <location>
        <begin position="306"/>
        <end position="350"/>
    </location>
</feature>
<evidence type="ECO:0000313" key="3">
    <source>
        <dbReference type="EMBL" id="MZJ39529.1"/>
    </source>
</evidence>
<dbReference type="InterPro" id="IPR018392">
    <property type="entry name" value="LysM"/>
</dbReference>
<evidence type="ECO:0000313" key="4">
    <source>
        <dbReference type="Proteomes" id="UP000469380"/>
    </source>
</evidence>
<accession>A0A6N9JJD0</accession>
<dbReference type="CDD" id="cd00118">
    <property type="entry name" value="LysM"/>
    <property type="match status" value="1"/>
</dbReference>
<dbReference type="InterPro" id="IPR036779">
    <property type="entry name" value="LysM_dom_sf"/>
</dbReference>
<evidence type="ECO:0000259" key="2">
    <source>
        <dbReference type="PROSITE" id="PS51782"/>
    </source>
</evidence>
<dbReference type="Gene3D" id="3.10.350.10">
    <property type="entry name" value="LysM domain"/>
    <property type="match status" value="1"/>
</dbReference>
<dbReference type="GO" id="GO:0016998">
    <property type="term" value="P:cell wall macromolecule catabolic process"/>
    <property type="evidence" value="ECO:0007669"/>
    <property type="project" value="InterPro"/>
</dbReference>
<gene>
    <name evidence="3" type="ORF">GT464_06150</name>
</gene>
<dbReference type="PROSITE" id="PS51904">
    <property type="entry name" value="GLYCOSYL_HYDROL_F25_2"/>
    <property type="match status" value="1"/>
</dbReference>
<dbReference type="AlphaFoldDB" id="A0A6N9JJD0"/>
<dbReference type="InterPro" id="IPR013168">
    <property type="entry name" value="Cpl_7_lyso_C"/>
</dbReference>
<dbReference type="GO" id="GO:0016052">
    <property type="term" value="P:carbohydrate catabolic process"/>
    <property type="evidence" value="ECO:0007669"/>
    <property type="project" value="TreeGrafter"/>
</dbReference>
<dbReference type="SUPFAM" id="SSF54106">
    <property type="entry name" value="LysM domain"/>
    <property type="match status" value="1"/>
</dbReference>
<dbReference type="InterPro" id="IPR002053">
    <property type="entry name" value="Glyco_hydro_25"/>
</dbReference>
<dbReference type="SUPFAM" id="SSF51445">
    <property type="entry name" value="(Trans)glycosidases"/>
    <property type="match status" value="1"/>
</dbReference>
<dbReference type="GO" id="GO:0009253">
    <property type="term" value="P:peptidoglycan catabolic process"/>
    <property type="evidence" value="ECO:0007669"/>
    <property type="project" value="InterPro"/>
</dbReference>
<dbReference type="PANTHER" id="PTHR34135:SF1">
    <property type="entry name" value="GLYCOSYL HYDROLASE FAMILY 25"/>
    <property type="match status" value="1"/>
</dbReference>
<dbReference type="SMART" id="SM01095">
    <property type="entry name" value="Cpl-7"/>
    <property type="match status" value="2"/>
</dbReference>